<dbReference type="EMBL" id="JAEACQ010000034">
    <property type="protein sequence ID" value="MBL7625732.1"/>
    <property type="molecule type" value="Genomic_DNA"/>
</dbReference>
<keyword evidence="2" id="KW-0812">Transmembrane</keyword>
<keyword evidence="4" id="KW-1185">Reference proteome</keyword>
<organism evidence="3 4">
    <name type="scientific">Frankia nepalensis</name>
    <dbReference type="NCBI Taxonomy" id="1836974"/>
    <lineage>
        <taxon>Bacteria</taxon>
        <taxon>Bacillati</taxon>
        <taxon>Actinomycetota</taxon>
        <taxon>Actinomycetes</taxon>
        <taxon>Frankiales</taxon>
        <taxon>Frankiaceae</taxon>
        <taxon>Frankia</taxon>
    </lineage>
</organism>
<evidence type="ECO:0008006" key="5">
    <source>
        <dbReference type="Google" id="ProtNLM"/>
    </source>
</evidence>
<feature type="transmembrane region" description="Helical" evidence="2">
    <location>
        <begin position="49"/>
        <end position="75"/>
    </location>
</feature>
<feature type="compositionally biased region" description="Basic and acidic residues" evidence="1">
    <location>
        <begin position="1"/>
        <end position="11"/>
    </location>
</feature>
<dbReference type="AlphaFoldDB" id="A0A937R8J8"/>
<dbReference type="RefSeq" id="WP_203008038.1">
    <property type="nucleotide sequence ID" value="NZ_JADWYU010000296.1"/>
</dbReference>
<sequence length="122" mass="12045">MTAPPADDRSSTRQPAGVAGPFEIQTAPDESQAHDQPWTPRRIALSGTLAVLACAACCTLPLLVGAGVLTAGAAAAVNQTLAAAAIALAVLAVVFLGLHQRGRAAARRAAGESRGCGGGCAC</sequence>
<accession>A0A937R8J8</accession>
<protein>
    <recommendedName>
        <fullName evidence="5">Mercuric ion transport protein</fullName>
    </recommendedName>
</protein>
<comment type="caution">
    <text evidence="3">The sequence shown here is derived from an EMBL/GenBank/DDBJ whole genome shotgun (WGS) entry which is preliminary data.</text>
</comment>
<evidence type="ECO:0000313" key="4">
    <source>
        <dbReference type="Proteomes" id="UP000604475"/>
    </source>
</evidence>
<keyword evidence="2" id="KW-1133">Transmembrane helix</keyword>
<evidence type="ECO:0000313" key="3">
    <source>
        <dbReference type="EMBL" id="MBL7625732.1"/>
    </source>
</evidence>
<gene>
    <name evidence="3" type="ORF">I7412_00750</name>
</gene>
<name>A0A937R8J8_9ACTN</name>
<proteinExistence type="predicted"/>
<reference evidence="3" key="1">
    <citation type="submission" date="2020-12" db="EMBL/GenBank/DDBJ databases">
        <title>Genomic characterization of non-nitrogen-fixing Frankia strains.</title>
        <authorList>
            <person name="Carlos-Shanley C."/>
            <person name="Guerra T."/>
            <person name="Hahn D."/>
        </authorList>
    </citation>
    <scope>NUCLEOTIDE SEQUENCE</scope>
    <source>
        <strain evidence="3">CN6</strain>
    </source>
</reference>
<feature type="region of interest" description="Disordered" evidence="1">
    <location>
        <begin position="1"/>
        <end position="37"/>
    </location>
</feature>
<dbReference type="Proteomes" id="UP000604475">
    <property type="component" value="Unassembled WGS sequence"/>
</dbReference>
<evidence type="ECO:0000256" key="1">
    <source>
        <dbReference type="SAM" id="MobiDB-lite"/>
    </source>
</evidence>
<evidence type="ECO:0000256" key="2">
    <source>
        <dbReference type="SAM" id="Phobius"/>
    </source>
</evidence>
<keyword evidence="2" id="KW-0472">Membrane</keyword>
<feature type="transmembrane region" description="Helical" evidence="2">
    <location>
        <begin position="81"/>
        <end position="98"/>
    </location>
</feature>